<dbReference type="AlphaFoldDB" id="A0A2V4BQ93"/>
<name>A0A2V4BQ93_9FLAO</name>
<evidence type="ECO:0000313" key="3">
    <source>
        <dbReference type="Proteomes" id="UP000247903"/>
    </source>
</evidence>
<dbReference type="RefSeq" id="WP_110306404.1">
    <property type="nucleotide sequence ID" value="NZ_QJHK01000006.1"/>
</dbReference>
<gene>
    <name evidence="2" type="ORF">DMB65_09450</name>
</gene>
<keyword evidence="1" id="KW-0732">Signal</keyword>
<feature type="chain" id="PRO_5016093203" description="Outer membrane lipoprotein-sorting protein" evidence="1">
    <location>
        <begin position="21"/>
        <end position="238"/>
    </location>
</feature>
<proteinExistence type="predicted"/>
<accession>A0A2V4BQ93</accession>
<feature type="signal peptide" evidence="1">
    <location>
        <begin position="1"/>
        <end position="20"/>
    </location>
</feature>
<dbReference type="EMBL" id="QJHK01000006">
    <property type="protein sequence ID" value="PXY41169.1"/>
    <property type="molecule type" value="Genomic_DNA"/>
</dbReference>
<protein>
    <recommendedName>
        <fullName evidence="4">Outer membrane lipoprotein-sorting protein</fullName>
    </recommendedName>
</protein>
<evidence type="ECO:0000256" key="1">
    <source>
        <dbReference type="SAM" id="SignalP"/>
    </source>
</evidence>
<organism evidence="2 3">
    <name type="scientific">Flavobacterium cheongpyeongense</name>
    <dbReference type="NCBI Taxonomy" id="2212651"/>
    <lineage>
        <taxon>Bacteria</taxon>
        <taxon>Pseudomonadati</taxon>
        <taxon>Bacteroidota</taxon>
        <taxon>Flavobacteriia</taxon>
        <taxon>Flavobacteriales</taxon>
        <taxon>Flavobacteriaceae</taxon>
        <taxon>Flavobacterium</taxon>
    </lineage>
</organism>
<evidence type="ECO:0008006" key="4">
    <source>
        <dbReference type="Google" id="ProtNLM"/>
    </source>
</evidence>
<evidence type="ECO:0000313" key="2">
    <source>
        <dbReference type="EMBL" id="PXY41169.1"/>
    </source>
</evidence>
<keyword evidence="3" id="KW-1185">Reference proteome</keyword>
<reference evidence="2 3" key="1">
    <citation type="submission" date="2018-05" db="EMBL/GenBank/DDBJ databases">
        <title>Flavobacterium sp. strain IMCC34759, incomplete genome.</title>
        <authorList>
            <person name="Joung Y."/>
            <person name="Cho J."/>
        </authorList>
    </citation>
    <scope>NUCLEOTIDE SEQUENCE [LARGE SCALE GENOMIC DNA]</scope>
    <source>
        <strain evidence="2 3">IMCC34759</strain>
    </source>
</reference>
<sequence length="238" mass="27983">MLYKSLFIISFLSASVFGHAQTVNEVLQRMGKQYSSAESLQYNSNYTLYKTAESKKPEQAYKGFFRKNPQNEIYMKIDQTEILNSKSINLKISHSEKAILISDPLQSYFGNFDINPLLDLCKIESFKDFKIYWEIILIPKKYSNLPYSKIVVQISKKYFLQKSVFYYNTAVNFSKDYRSPKSYMPRLEVTNLNFNRKAVNASLFADKTYFDFLSKNKYVTATRLKNYEIIDQRNISNK</sequence>
<dbReference type="Proteomes" id="UP000247903">
    <property type="component" value="Unassembled WGS sequence"/>
</dbReference>
<comment type="caution">
    <text evidence="2">The sequence shown here is derived from an EMBL/GenBank/DDBJ whole genome shotgun (WGS) entry which is preliminary data.</text>
</comment>
<dbReference type="OrthoDB" id="1368457at2"/>